<organism evidence="13 14">
    <name type="scientific">Larinioides sclopetarius</name>
    <dbReference type="NCBI Taxonomy" id="280406"/>
    <lineage>
        <taxon>Eukaryota</taxon>
        <taxon>Metazoa</taxon>
        <taxon>Ecdysozoa</taxon>
        <taxon>Arthropoda</taxon>
        <taxon>Chelicerata</taxon>
        <taxon>Arachnida</taxon>
        <taxon>Araneae</taxon>
        <taxon>Araneomorphae</taxon>
        <taxon>Entelegynae</taxon>
        <taxon>Araneoidea</taxon>
        <taxon>Araneidae</taxon>
        <taxon>Larinioides</taxon>
    </lineage>
</organism>
<feature type="transmembrane region" description="Helical" evidence="12">
    <location>
        <begin position="126"/>
        <end position="151"/>
    </location>
</feature>
<keyword evidence="14" id="KW-1185">Reference proteome</keyword>
<evidence type="ECO:0000256" key="11">
    <source>
        <dbReference type="RuleBase" id="RU362091"/>
    </source>
</evidence>
<comment type="subcellular location">
    <subcellularLocation>
        <location evidence="1">Cell membrane</location>
        <topology evidence="1">Multi-pass membrane protein</topology>
    </subcellularLocation>
</comment>
<dbReference type="NCBIfam" id="TIGR00813">
    <property type="entry name" value="sss"/>
    <property type="match status" value="1"/>
</dbReference>
<evidence type="ECO:0000256" key="4">
    <source>
        <dbReference type="ARBA" id="ARBA00022475"/>
    </source>
</evidence>
<feature type="transmembrane region" description="Helical" evidence="12">
    <location>
        <begin position="12"/>
        <end position="31"/>
    </location>
</feature>
<keyword evidence="4" id="KW-1003">Cell membrane</keyword>
<keyword evidence="9 12" id="KW-0472">Membrane</keyword>
<feature type="transmembrane region" description="Helical" evidence="12">
    <location>
        <begin position="410"/>
        <end position="432"/>
    </location>
</feature>
<keyword evidence="7" id="KW-0915">Sodium</keyword>
<evidence type="ECO:0008006" key="15">
    <source>
        <dbReference type="Google" id="ProtNLM"/>
    </source>
</evidence>
<feature type="transmembrane region" description="Helical" evidence="12">
    <location>
        <begin position="444"/>
        <end position="468"/>
    </location>
</feature>
<gene>
    <name evidence="13" type="ORF">LARSCL_LOCUS3514</name>
</gene>
<dbReference type="Gene3D" id="1.20.1730.10">
    <property type="entry name" value="Sodium/glucose cotransporter"/>
    <property type="match status" value="1"/>
</dbReference>
<dbReference type="AlphaFoldDB" id="A0AAV1Z6W0"/>
<feature type="transmembrane region" description="Helical" evidence="12">
    <location>
        <begin position="183"/>
        <end position="203"/>
    </location>
</feature>
<feature type="transmembrane region" description="Helical" evidence="12">
    <location>
        <begin position="83"/>
        <end position="105"/>
    </location>
</feature>
<feature type="transmembrane region" description="Helical" evidence="12">
    <location>
        <begin position="322"/>
        <end position="346"/>
    </location>
</feature>
<dbReference type="Pfam" id="PF00474">
    <property type="entry name" value="SSF"/>
    <property type="match status" value="1"/>
</dbReference>
<dbReference type="InterPro" id="IPR001734">
    <property type="entry name" value="Na/solute_symporter"/>
</dbReference>
<evidence type="ECO:0000256" key="2">
    <source>
        <dbReference type="ARBA" id="ARBA00006434"/>
    </source>
</evidence>
<proteinExistence type="inferred from homology"/>
<keyword evidence="10" id="KW-0739">Sodium transport</keyword>
<feature type="transmembrane region" description="Helical" evidence="12">
    <location>
        <begin position="519"/>
        <end position="541"/>
    </location>
</feature>
<evidence type="ECO:0000256" key="9">
    <source>
        <dbReference type="ARBA" id="ARBA00023136"/>
    </source>
</evidence>
<dbReference type="EMBL" id="CAXIEN010000027">
    <property type="protein sequence ID" value="CAL1267178.1"/>
    <property type="molecule type" value="Genomic_DNA"/>
</dbReference>
<evidence type="ECO:0000313" key="14">
    <source>
        <dbReference type="Proteomes" id="UP001497382"/>
    </source>
</evidence>
<protein>
    <recommendedName>
        <fullName evidence="15">Sodium-dependent multivitamin transporter</fullName>
    </recommendedName>
</protein>
<dbReference type="InterPro" id="IPR051163">
    <property type="entry name" value="Sodium:Solute_Symporter_SSF"/>
</dbReference>
<feature type="transmembrane region" description="Helical" evidence="12">
    <location>
        <begin position="277"/>
        <end position="301"/>
    </location>
</feature>
<dbReference type="Proteomes" id="UP001497382">
    <property type="component" value="Unassembled WGS sequence"/>
</dbReference>
<evidence type="ECO:0000256" key="1">
    <source>
        <dbReference type="ARBA" id="ARBA00004651"/>
    </source>
</evidence>
<evidence type="ECO:0000256" key="12">
    <source>
        <dbReference type="SAM" id="Phobius"/>
    </source>
</evidence>
<evidence type="ECO:0000256" key="8">
    <source>
        <dbReference type="ARBA" id="ARBA00023065"/>
    </source>
</evidence>
<dbReference type="GO" id="GO:0015293">
    <property type="term" value="F:symporter activity"/>
    <property type="evidence" value="ECO:0007669"/>
    <property type="project" value="TreeGrafter"/>
</dbReference>
<comment type="similarity">
    <text evidence="2 11">Belongs to the sodium:solute symporter (SSF) (TC 2.A.21) family.</text>
</comment>
<feature type="transmembrane region" description="Helical" evidence="12">
    <location>
        <begin position="52"/>
        <end position="71"/>
    </location>
</feature>
<dbReference type="GO" id="GO:0005886">
    <property type="term" value="C:plasma membrane"/>
    <property type="evidence" value="ECO:0007669"/>
    <property type="project" value="UniProtKB-SubCell"/>
</dbReference>
<evidence type="ECO:0000256" key="10">
    <source>
        <dbReference type="ARBA" id="ARBA00023201"/>
    </source>
</evidence>
<evidence type="ECO:0000256" key="7">
    <source>
        <dbReference type="ARBA" id="ARBA00023053"/>
    </source>
</evidence>
<comment type="caution">
    <text evidence="13">The sequence shown here is derived from an EMBL/GenBank/DDBJ whole genome shotgun (WGS) entry which is preliminary data.</text>
</comment>
<dbReference type="PANTHER" id="PTHR42985:SF40">
    <property type="entry name" value="LD47995P-RELATED"/>
    <property type="match status" value="1"/>
</dbReference>
<keyword evidence="5 12" id="KW-0812">Transmembrane</keyword>
<evidence type="ECO:0000256" key="5">
    <source>
        <dbReference type="ARBA" id="ARBA00022692"/>
    </source>
</evidence>
<keyword evidence="6 12" id="KW-1133">Transmembrane helix</keyword>
<feature type="transmembrane region" description="Helical" evidence="12">
    <location>
        <begin position="157"/>
        <end position="176"/>
    </location>
</feature>
<name>A0AAV1Z6W0_9ARAC</name>
<keyword evidence="3" id="KW-0813">Transport</keyword>
<dbReference type="PROSITE" id="PS50283">
    <property type="entry name" value="NA_SOLUT_SYMP_3"/>
    <property type="match status" value="1"/>
</dbReference>
<dbReference type="PANTHER" id="PTHR42985">
    <property type="entry name" value="SODIUM-COUPLED MONOCARBOXYLATE TRANSPORTER"/>
    <property type="match status" value="1"/>
</dbReference>
<evidence type="ECO:0000256" key="3">
    <source>
        <dbReference type="ARBA" id="ARBA00022448"/>
    </source>
</evidence>
<dbReference type="GO" id="GO:0006814">
    <property type="term" value="P:sodium ion transport"/>
    <property type="evidence" value="ECO:0007669"/>
    <property type="project" value="UniProtKB-KW"/>
</dbReference>
<keyword evidence="8" id="KW-0406">Ion transport</keyword>
<reference evidence="13 14" key="1">
    <citation type="submission" date="2024-04" db="EMBL/GenBank/DDBJ databases">
        <authorList>
            <person name="Rising A."/>
            <person name="Reimegard J."/>
            <person name="Sonavane S."/>
            <person name="Akerstrom W."/>
            <person name="Nylinder S."/>
            <person name="Hedman E."/>
            <person name="Kallberg Y."/>
        </authorList>
    </citation>
    <scope>NUCLEOTIDE SEQUENCE [LARGE SCALE GENOMIC DNA]</scope>
</reference>
<evidence type="ECO:0000256" key="6">
    <source>
        <dbReference type="ARBA" id="ARBA00022989"/>
    </source>
</evidence>
<sequence length="599" mass="66239">MGSKQHLEIADYVVIGISLFVPLLIGFIFRFTGGRQSTTSEYFLAGRNASMFPVIMSISVSVLSAAAIIGLPAEIYRFGSQFILVSFANGVGMFLSSRIFLPVYFNLNVSSIYEFLEMRFGKWTKYTVSGMFIIQMVLYTSAVLLGPVLALSAVTDFSLNIMVILCGTVCTLYCFLGGIKAVLWTDAFQGILMFLCLITIYIVGIREVGGLATVYERAKEGDRWEFLNMNFDFTTRFTFWNSNFRGLSLGLAFYGTNQIQVQRALAMSSFQRAQTALQWSILLVVTLLFSCTLFGVVLYAVYYHCDPILMQSETGIGKYDQLLPYFIVTRLHSVPGLTGLCFAGIFSGSLSTISSALNSLSTVTLIDFIKPLFSDRLNPTLELYIAKGLSLVYGIIAIILTISITNVDSIAQATIVFLSVAEGPVLAVFLVGVLTRKSSDKCTVISMIVSVVFISWICFGSLFCGYVYPSLPLDTSECPNKNSTTLFGNSTTSCIDDSNCVLIEPSEEPFLLYKVAYSWIPTLGCIITITFIFIGSILTGWNKSVILPDSKCLSPVVRLRRKGYDYSDTQCHIDGISLECENKLELTKLKDDNLTRHVQ</sequence>
<accession>A0AAV1Z6W0</accession>
<feature type="transmembrane region" description="Helical" evidence="12">
    <location>
        <begin position="381"/>
        <end position="404"/>
    </location>
</feature>
<dbReference type="InterPro" id="IPR038377">
    <property type="entry name" value="Na/Glc_symporter_sf"/>
</dbReference>
<evidence type="ECO:0000313" key="13">
    <source>
        <dbReference type="EMBL" id="CAL1267178.1"/>
    </source>
</evidence>